<dbReference type="AlphaFoldDB" id="A0A3G1B741"/>
<keyword evidence="8" id="KW-1185">Reference proteome</keyword>
<keyword evidence="5" id="KW-0949">S-adenosyl-L-methionine</keyword>
<reference evidence="7 8" key="1">
    <citation type="journal article" date="2016" name="Sci. Rep.">
        <title>A novel ammonia-oxidizing archaeon from wastewater treatment plant: Its enrichment, physiological and genomic characteristics.</title>
        <authorList>
            <person name="Li Y."/>
            <person name="Ding K."/>
            <person name="Wen X."/>
            <person name="Zhang B."/>
            <person name="Shen B."/>
            <person name="Yang Y."/>
        </authorList>
    </citation>
    <scope>NUCLEOTIDE SEQUENCE [LARGE SCALE GENOMIC DNA]</scope>
    <source>
        <strain evidence="7 8">SAT1</strain>
    </source>
</reference>
<feature type="domain" description="CheR-type methyltransferase" evidence="6">
    <location>
        <begin position="1"/>
        <end position="256"/>
    </location>
</feature>
<evidence type="ECO:0000259" key="6">
    <source>
        <dbReference type="PROSITE" id="PS50123"/>
    </source>
</evidence>
<proteinExistence type="predicted"/>
<dbReference type="SUPFAM" id="SSF47757">
    <property type="entry name" value="Chemotaxis receptor methyltransferase CheR, N-terminal domain"/>
    <property type="match status" value="1"/>
</dbReference>
<dbReference type="Proteomes" id="UP000266745">
    <property type="component" value="Chromosome"/>
</dbReference>
<dbReference type="Gene3D" id="1.10.155.10">
    <property type="entry name" value="Chemotaxis receptor methyltransferase CheR, N-terminal domain"/>
    <property type="match status" value="1"/>
</dbReference>
<accession>A0A3G1B741</accession>
<keyword evidence="3" id="KW-0489">Methyltransferase</keyword>
<dbReference type="CDD" id="cd02440">
    <property type="entry name" value="AdoMet_MTases"/>
    <property type="match status" value="1"/>
</dbReference>
<evidence type="ECO:0000256" key="3">
    <source>
        <dbReference type="ARBA" id="ARBA00022603"/>
    </source>
</evidence>
<evidence type="ECO:0000313" key="7">
    <source>
        <dbReference type="EMBL" id="AJZ75911.1"/>
    </source>
</evidence>
<gene>
    <name evidence="7" type="ORF">SU86_005500</name>
</gene>
<dbReference type="InterPro" id="IPR022642">
    <property type="entry name" value="CheR_C"/>
</dbReference>
<dbReference type="EC" id="2.1.1.80" evidence="2"/>
<dbReference type="STRING" id="1603555.SU86_005500"/>
<dbReference type="Gene3D" id="3.40.50.150">
    <property type="entry name" value="Vaccinia Virus protein VP39"/>
    <property type="match status" value="1"/>
</dbReference>
<evidence type="ECO:0000313" key="8">
    <source>
        <dbReference type="Proteomes" id="UP000266745"/>
    </source>
</evidence>
<comment type="catalytic activity">
    <reaction evidence="1">
        <text>L-glutamyl-[protein] + S-adenosyl-L-methionine = [protein]-L-glutamate 5-O-methyl ester + S-adenosyl-L-homocysteine</text>
        <dbReference type="Rhea" id="RHEA:24452"/>
        <dbReference type="Rhea" id="RHEA-COMP:10208"/>
        <dbReference type="Rhea" id="RHEA-COMP:10311"/>
        <dbReference type="ChEBI" id="CHEBI:29973"/>
        <dbReference type="ChEBI" id="CHEBI:57856"/>
        <dbReference type="ChEBI" id="CHEBI:59789"/>
        <dbReference type="ChEBI" id="CHEBI:82795"/>
        <dbReference type="EC" id="2.1.1.80"/>
    </reaction>
</comment>
<name>A0A3G1B741_9ARCH</name>
<evidence type="ECO:0000256" key="2">
    <source>
        <dbReference type="ARBA" id="ARBA00012534"/>
    </source>
</evidence>
<dbReference type="RefSeq" id="WP_048188763.1">
    <property type="nucleotide sequence ID" value="NZ_CP011097.1"/>
</dbReference>
<protein>
    <recommendedName>
        <fullName evidence="2">protein-glutamate O-methyltransferase</fullName>
        <ecNumber evidence="2">2.1.1.80</ecNumber>
    </recommendedName>
</protein>
<dbReference type="InterPro" id="IPR029063">
    <property type="entry name" value="SAM-dependent_MTases_sf"/>
</dbReference>
<dbReference type="GO" id="GO:0032259">
    <property type="term" value="P:methylation"/>
    <property type="evidence" value="ECO:0007669"/>
    <property type="project" value="UniProtKB-KW"/>
</dbReference>
<dbReference type="InterPro" id="IPR036804">
    <property type="entry name" value="CheR_N_sf"/>
</dbReference>
<dbReference type="PRINTS" id="PR00996">
    <property type="entry name" value="CHERMTFRASE"/>
</dbReference>
<dbReference type="OrthoDB" id="10657at2157"/>
<evidence type="ECO:0000256" key="4">
    <source>
        <dbReference type="ARBA" id="ARBA00022679"/>
    </source>
</evidence>
<evidence type="ECO:0000256" key="5">
    <source>
        <dbReference type="ARBA" id="ARBA00022691"/>
    </source>
</evidence>
<dbReference type="GeneID" id="24875854"/>
<organism evidence="7 8">
    <name type="scientific">Candidatus Nitrosotenuis cloacae</name>
    <dbReference type="NCBI Taxonomy" id="1603555"/>
    <lineage>
        <taxon>Archaea</taxon>
        <taxon>Nitrososphaerota</taxon>
        <taxon>Candidatus Nitrosotenuis</taxon>
    </lineage>
</organism>
<dbReference type="InterPro" id="IPR000780">
    <property type="entry name" value="CheR_MeTrfase"/>
</dbReference>
<dbReference type="PROSITE" id="PS50123">
    <property type="entry name" value="CHER"/>
    <property type="match status" value="1"/>
</dbReference>
<dbReference type="Pfam" id="PF01739">
    <property type="entry name" value="CheR"/>
    <property type="match status" value="1"/>
</dbReference>
<sequence length="275" mass="31011">MSVLEAITDQQLEQIGKIMKDKIGKDLKQFKKPFLGRRITARMRSVGVVDGSEYAKILASDATEPTLLFKSFSINVTEFYRDLFVWQLISSKIIPEITKKRTALKVWSAGCASGEEPYSLAILLREALGQRSKFSVIATDISAEAIARAKKGQYLTQNIKNLTPDLVSKYLISNGNDSYTVNDSIKETVTFEQGDILSYPVDKADLITCRNVLIYYDKPAQELVFKRFHKSLVSDGYLVIGQDETMMGVESSKLFSCAFARERIYKNTTPEVRQQ</sequence>
<dbReference type="InterPro" id="IPR050903">
    <property type="entry name" value="Bact_Chemotaxis_MeTrfase"/>
</dbReference>
<dbReference type="SUPFAM" id="SSF53335">
    <property type="entry name" value="S-adenosyl-L-methionine-dependent methyltransferases"/>
    <property type="match status" value="1"/>
</dbReference>
<dbReference type="PANTHER" id="PTHR24422">
    <property type="entry name" value="CHEMOTAXIS PROTEIN METHYLTRANSFERASE"/>
    <property type="match status" value="1"/>
</dbReference>
<keyword evidence="4" id="KW-0808">Transferase</keyword>
<dbReference type="SMART" id="SM00138">
    <property type="entry name" value="MeTrc"/>
    <property type="match status" value="1"/>
</dbReference>
<evidence type="ECO:0000256" key="1">
    <source>
        <dbReference type="ARBA" id="ARBA00001541"/>
    </source>
</evidence>
<dbReference type="PANTHER" id="PTHR24422:SF10">
    <property type="entry name" value="CHEMOTAXIS PROTEIN METHYLTRANSFERASE 2"/>
    <property type="match status" value="1"/>
</dbReference>
<dbReference type="EMBL" id="CP011097">
    <property type="protein sequence ID" value="AJZ75911.1"/>
    <property type="molecule type" value="Genomic_DNA"/>
</dbReference>
<dbReference type="GO" id="GO:0008983">
    <property type="term" value="F:protein-glutamate O-methyltransferase activity"/>
    <property type="evidence" value="ECO:0007669"/>
    <property type="project" value="UniProtKB-EC"/>
</dbReference>
<dbReference type="KEGG" id="tah:SU86_005500"/>